<organism evidence="1 2">
    <name type="scientific">Roridomyces roridus</name>
    <dbReference type="NCBI Taxonomy" id="1738132"/>
    <lineage>
        <taxon>Eukaryota</taxon>
        <taxon>Fungi</taxon>
        <taxon>Dikarya</taxon>
        <taxon>Basidiomycota</taxon>
        <taxon>Agaricomycotina</taxon>
        <taxon>Agaricomycetes</taxon>
        <taxon>Agaricomycetidae</taxon>
        <taxon>Agaricales</taxon>
        <taxon>Marasmiineae</taxon>
        <taxon>Mycenaceae</taxon>
        <taxon>Roridomyces</taxon>
    </lineage>
</organism>
<proteinExistence type="predicted"/>
<dbReference type="EMBL" id="JARKIF010000012">
    <property type="protein sequence ID" value="KAJ7625862.1"/>
    <property type="molecule type" value="Genomic_DNA"/>
</dbReference>
<dbReference type="Proteomes" id="UP001221142">
    <property type="component" value="Unassembled WGS sequence"/>
</dbReference>
<protein>
    <submittedName>
        <fullName evidence="1">Uncharacterized protein</fullName>
    </submittedName>
</protein>
<reference evidence="1" key="1">
    <citation type="submission" date="2023-03" db="EMBL/GenBank/DDBJ databases">
        <title>Massive genome expansion in bonnet fungi (Mycena s.s.) driven by repeated elements and novel gene families across ecological guilds.</title>
        <authorList>
            <consortium name="Lawrence Berkeley National Laboratory"/>
            <person name="Harder C.B."/>
            <person name="Miyauchi S."/>
            <person name="Viragh M."/>
            <person name="Kuo A."/>
            <person name="Thoen E."/>
            <person name="Andreopoulos B."/>
            <person name="Lu D."/>
            <person name="Skrede I."/>
            <person name="Drula E."/>
            <person name="Henrissat B."/>
            <person name="Morin E."/>
            <person name="Kohler A."/>
            <person name="Barry K."/>
            <person name="LaButti K."/>
            <person name="Morin E."/>
            <person name="Salamov A."/>
            <person name="Lipzen A."/>
            <person name="Mereny Z."/>
            <person name="Hegedus B."/>
            <person name="Baldrian P."/>
            <person name="Stursova M."/>
            <person name="Weitz H."/>
            <person name="Taylor A."/>
            <person name="Grigoriev I.V."/>
            <person name="Nagy L.G."/>
            <person name="Martin F."/>
            <person name="Kauserud H."/>
        </authorList>
    </citation>
    <scope>NUCLEOTIDE SEQUENCE</scope>
    <source>
        <strain evidence="1">9284</strain>
    </source>
</reference>
<name>A0AAD7BN42_9AGAR</name>
<dbReference type="AlphaFoldDB" id="A0AAD7BN42"/>
<evidence type="ECO:0000313" key="1">
    <source>
        <dbReference type="EMBL" id="KAJ7625862.1"/>
    </source>
</evidence>
<evidence type="ECO:0000313" key="2">
    <source>
        <dbReference type="Proteomes" id="UP001221142"/>
    </source>
</evidence>
<comment type="caution">
    <text evidence="1">The sequence shown here is derived from an EMBL/GenBank/DDBJ whole genome shotgun (WGS) entry which is preliminary data.</text>
</comment>
<sequence>MGCLAWQAAGGDADSFGIHWIVPNRSNPAFKIYHIDPETFEVMDSSNIRASFSISGLDPPERHWAYPSERLGPNFQISRKAPPRAREAHGPLVGLQPHEPALSPAFWYNLTDVFATNDTAFQIFNTFCTWNRVNTTICDKYAGVTVGEQSTEGFSTLVE</sequence>
<keyword evidence="2" id="KW-1185">Reference proteome</keyword>
<gene>
    <name evidence="1" type="ORF">FB45DRAFT_869003</name>
</gene>
<accession>A0AAD7BN42</accession>